<dbReference type="EMBL" id="JACAZF010000010">
    <property type="protein sequence ID" value="KAF7293421.1"/>
    <property type="molecule type" value="Genomic_DNA"/>
</dbReference>
<feature type="region of interest" description="Disordered" evidence="1">
    <location>
        <begin position="547"/>
        <end position="571"/>
    </location>
</feature>
<dbReference type="AlphaFoldDB" id="A0A8H6S5W4"/>
<feature type="compositionally biased region" description="Polar residues" evidence="1">
    <location>
        <begin position="598"/>
        <end position="618"/>
    </location>
</feature>
<accession>A0A8H6S5W4</accession>
<feature type="region of interest" description="Disordered" evidence="1">
    <location>
        <begin position="54"/>
        <end position="368"/>
    </location>
</feature>
<protein>
    <submittedName>
        <fullName evidence="2">Uncharacterized protein</fullName>
    </submittedName>
</protein>
<feature type="compositionally biased region" description="Polar residues" evidence="1">
    <location>
        <begin position="81"/>
        <end position="93"/>
    </location>
</feature>
<feature type="compositionally biased region" description="Pro residues" evidence="1">
    <location>
        <begin position="251"/>
        <end position="260"/>
    </location>
</feature>
<gene>
    <name evidence="2" type="ORF">MIND_01119300</name>
</gene>
<evidence type="ECO:0000313" key="2">
    <source>
        <dbReference type="EMBL" id="KAF7293421.1"/>
    </source>
</evidence>
<proteinExistence type="predicted"/>
<organism evidence="2 3">
    <name type="scientific">Mycena indigotica</name>
    <dbReference type="NCBI Taxonomy" id="2126181"/>
    <lineage>
        <taxon>Eukaryota</taxon>
        <taxon>Fungi</taxon>
        <taxon>Dikarya</taxon>
        <taxon>Basidiomycota</taxon>
        <taxon>Agaricomycotina</taxon>
        <taxon>Agaricomycetes</taxon>
        <taxon>Agaricomycetidae</taxon>
        <taxon>Agaricales</taxon>
        <taxon>Marasmiineae</taxon>
        <taxon>Mycenaceae</taxon>
        <taxon>Mycena</taxon>
    </lineage>
</organism>
<feature type="compositionally biased region" description="Basic and acidic residues" evidence="1">
    <location>
        <begin position="324"/>
        <end position="334"/>
    </location>
</feature>
<feature type="compositionally biased region" description="Pro residues" evidence="1">
    <location>
        <begin position="303"/>
        <end position="314"/>
    </location>
</feature>
<keyword evidence="3" id="KW-1185">Reference proteome</keyword>
<name>A0A8H6S5W4_9AGAR</name>
<sequence>MEFALSTAPWIGTRLHAHASSFPFVLLKKYRAMRPKYDVNSIWGVKVHVFRQLQPPSASSPTNARAAKGERAPRPPPTDPFQANDSAEVSSSPGGKKRKKKKKKQPIVDSGFSLPTPTNTQAGPSSTAVPTDSENSGSHSPTPIEQSPRLPTSFPPPFPPFPPSTTPGPTPYNIPIPASNPSTPSPLPRKFPSSGQRHSPTPASPHVSPPRGDPQPQPPTPPRRRRSPPRRYSPTPTPPPSPQDDTRMRSPSPPLAPPPRSAGTGNSSNMRPSPRHSPTPGPSRHHSPPRARYSPRPGRRSPPRSPPQRPPPRRSQPNTSKSSSWDRRDAEREERKKKRKARATSREPVTKRSHSRKNKYQIPTKGSGALSEKNVSLQKGATLHFQILTGIRGLVDDISPQPTPADRTAFASRFTDSEAWRAKLASLTYSDEWGFAAVQQMRHDDFVAKRRGQIASAIGAMEDPHLHVIFGAVAEAGLSRFAPDLKGSPESLYNLVHEDLAIATFQRVAAHHAYDVDITHVRDRSLIRRLYRHFFYYSMLDKLDTEERKPGGVAERNEKTNMYKRRREDSARCQQFLQDDAWPGDTQAMFSSPECANGESSPTRLCQRGSAPSPTYSV</sequence>
<dbReference type="PRINTS" id="PR01217">
    <property type="entry name" value="PRICHEXTENSN"/>
</dbReference>
<dbReference type="OrthoDB" id="3045408at2759"/>
<feature type="compositionally biased region" description="Polar residues" evidence="1">
    <location>
        <begin position="113"/>
        <end position="145"/>
    </location>
</feature>
<feature type="compositionally biased region" description="Pro residues" evidence="1">
    <location>
        <begin position="207"/>
        <end position="221"/>
    </location>
</feature>
<evidence type="ECO:0000256" key="1">
    <source>
        <dbReference type="SAM" id="MobiDB-lite"/>
    </source>
</evidence>
<feature type="compositionally biased region" description="Polar residues" evidence="1">
    <location>
        <begin position="54"/>
        <end position="63"/>
    </location>
</feature>
<feature type="compositionally biased region" description="Pro residues" evidence="1">
    <location>
        <begin position="153"/>
        <end position="174"/>
    </location>
</feature>
<feature type="region of interest" description="Disordered" evidence="1">
    <location>
        <begin position="583"/>
        <end position="618"/>
    </location>
</feature>
<feature type="compositionally biased region" description="Basic residues" evidence="1">
    <location>
        <begin position="95"/>
        <end position="105"/>
    </location>
</feature>
<reference evidence="2" key="1">
    <citation type="submission" date="2020-05" db="EMBL/GenBank/DDBJ databases">
        <title>Mycena genomes resolve the evolution of fungal bioluminescence.</title>
        <authorList>
            <person name="Tsai I.J."/>
        </authorList>
    </citation>
    <scope>NUCLEOTIDE SEQUENCE</scope>
    <source>
        <strain evidence="2">171206Taipei</strain>
    </source>
</reference>
<dbReference type="RefSeq" id="XP_037215584.1">
    <property type="nucleotide sequence ID" value="XM_037367752.1"/>
</dbReference>
<evidence type="ECO:0000313" key="3">
    <source>
        <dbReference type="Proteomes" id="UP000636479"/>
    </source>
</evidence>
<dbReference type="GeneID" id="59350268"/>
<comment type="caution">
    <text evidence="2">The sequence shown here is derived from an EMBL/GenBank/DDBJ whole genome shotgun (WGS) entry which is preliminary data.</text>
</comment>
<dbReference type="Proteomes" id="UP000636479">
    <property type="component" value="Unassembled WGS sequence"/>
</dbReference>